<proteinExistence type="predicted"/>
<dbReference type="SUPFAM" id="SSF48452">
    <property type="entry name" value="TPR-like"/>
    <property type="match status" value="1"/>
</dbReference>
<feature type="repeat" description="TPR" evidence="3">
    <location>
        <begin position="796"/>
        <end position="829"/>
    </location>
</feature>
<dbReference type="PROSITE" id="PS50005">
    <property type="entry name" value="TPR"/>
    <property type="match status" value="8"/>
</dbReference>
<dbReference type="Proteomes" id="UP000663844">
    <property type="component" value="Unassembled WGS sequence"/>
</dbReference>
<dbReference type="SMART" id="SM00671">
    <property type="entry name" value="SEL1"/>
    <property type="match status" value="7"/>
</dbReference>
<dbReference type="PANTHER" id="PTHR45641">
    <property type="entry name" value="TETRATRICOPEPTIDE REPEAT PROTEIN (AFU_ORTHOLOGUE AFUA_6G03870)"/>
    <property type="match status" value="1"/>
</dbReference>
<gene>
    <name evidence="4" type="ORF">JYZ213_LOCUS12607</name>
    <name evidence="5" type="ORF">OXD698_LOCUS8154</name>
</gene>
<dbReference type="EMBL" id="CAJNOG010000098">
    <property type="protein sequence ID" value="CAF0938790.1"/>
    <property type="molecule type" value="Genomic_DNA"/>
</dbReference>
<evidence type="ECO:0000256" key="3">
    <source>
        <dbReference type="PROSITE-ProRule" id="PRU00339"/>
    </source>
</evidence>
<accession>A0A818Q7I1</accession>
<protein>
    <submittedName>
        <fullName evidence="5">Uncharacterized protein</fullName>
    </submittedName>
</protein>
<dbReference type="InterPro" id="IPR019734">
    <property type="entry name" value="TPR_rpt"/>
</dbReference>
<feature type="repeat" description="TPR" evidence="3">
    <location>
        <begin position="460"/>
        <end position="493"/>
    </location>
</feature>
<feature type="repeat" description="TPR" evidence="3">
    <location>
        <begin position="754"/>
        <end position="787"/>
    </location>
</feature>
<evidence type="ECO:0000313" key="5">
    <source>
        <dbReference type="EMBL" id="CAF3635084.1"/>
    </source>
</evidence>
<evidence type="ECO:0000256" key="2">
    <source>
        <dbReference type="ARBA" id="ARBA00022803"/>
    </source>
</evidence>
<dbReference type="Gene3D" id="1.25.40.10">
    <property type="entry name" value="Tetratricopeptide repeat domain"/>
    <property type="match status" value="4"/>
</dbReference>
<name>A0A818Q7I1_9BILA</name>
<feature type="repeat" description="TPR" evidence="3">
    <location>
        <begin position="502"/>
        <end position="535"/>
    </location>
</feature>
<keyword evidence="1" id="KW-0677">Repeat</keyword>
<dbReference type="InterPro" id="IPR006597">
    <property type="entry name" value="Sel1-like"/>
</dbReference>
<dbReference type="PROSITE" id="PS51996">
    <property type="entry name" value="TR_MART"/>
    <property type="match status" value="1"/>
</dbReference>
<feature type="repeat" description="TPR" evidence="3">
    <location>
        <begin position="628"/>
        <end position="661"/>
    </location>
</feature>
<evidence type="ECO:0000313" key="4">
    <source>
        <dbReference type="EMBL" id="CAF0938790.1"/>
    </source>
</evidence>
<sequence length="1248" mass="143263">MATIKSSGTKTSNPTCGLSTCVTANRRMKIQRMQNVLLIWLNNNIENNNADCNDTIKQLKRVVNNINTFTNDQQCVEFIQTITNNKACMIVSGSLGKHIVPHVHDISQVDTIFIFSNNQEWDKQWAKEWPKIKGVFTDITSICEALRQTAYQCEQNAISISFVASNKKLDQLDPSFMYTQILKEILLTIDFEDKHIKEFITYCREAFAENEYDLHNIEKFEGHYHNHTPIWWYTYQYFLYSMLNQALRLMDVDMIIRMGFFINDLHRDIQRLHSQQFLGQKSAKIFTLYRGQCLSKEDFTEMTKTKGGLLSFNNFLSTSTNPDVSLCFAPQPTTNTDLVGILFVISINPIESTTPFASVSNVSYFHTEDEVLFSMHTVFRIEDIQPLDGNNHLYQVSLTLTNSSDQDLRTLTDRIRQETFPDSKGWYRLGQLLIKMGHSNKAQGVYEALLHQATNESDKTNVYHQLGRIKHIQGQYQEALSYYERAAETHQQSLPSNHPDLGVSYNHIGNVYDNMNDYPKALSYYERALEIQQQSLPSNYPDLGASYNNIGMVYYNMRDYLKALSYYQKDLAILQQSLPLNHPDLASSYNNIGIVYDSIGDYPQALSNYEKAFSIRQQSLPFNHPDLASSYNNIGNVYCDMGAYPQALSYYEKAFAIQQKSLPFTHPHLGMSYYNIGNVYYNMCDYLKALSYYEKALAIRQQSLPSNHPDLASSCNNISNVYYNMCDYLKALFYYEKAFAIQQKSLPFNHPDLSMSYYNIGNVYYNMCDYLKALSYYGKALAIREQSLPSNHPDLGSSYNNIGVVYENMGNFSKAHSFYERAVKNGQQSLPSNHSSLQQRLFVLYSMADTDTTKPLTFGFSSQSSRFQKLGIHPELLTRLQLQSSPNVGPGTYELMQYGDFSDKNIEKRAQGPNWQHALYTEQMAKIPHSSFKETYERRKENERRIGPGTYPINDFLTEADRRPRCIRGELDQLTPRFPKENLSRAPPPGAYGIADEKLQEKRWKQGSTVPSFDWSQGTRTLPLEGSKIGPGTYNIKSSVDELIQKRVSEKGPYQLFTISRSAPISTGHYAVLDTWDLSPDFPSKHFPESTSSVYQLSKNKHGAFSKLSRFQKKPTDRVSIEHPGLEPKNIDFPGPGAYAVTRPWEQHDYHTKKVPFNTSSSRNDKRSFTNIAGNQTIGVGRYNLISPVRDETIADRRKRSKRRIAFSSTSSRFASMDRESLLTERLKPQNLRSEQRIQLYSKGRITT</sequence>
<evidence type="ECO:0000256" key="1">
    <source>
        <dbReference type="ARBA" id="ARBA00022737"/>
    </source>
</evidence>
<dbReference type="InterPro" id="IPR011990">
    <property type="entry name" value="TPR-like_helical_dom_sf"/>
</dbReference>
<feature type="repeat" description="TPR" evidence="3">
    <location>
        <begin position="544"/>
        <end position="577"/>
    </location>
</feature>
<dbReference type="SUPFAM" id="SSF56399">
    <property type="entry name" value="ADP-ribosylation"/>
    <property type="match status" value="1"/>
</dbReference>
<reference evidence="5" key="1">
    <citation type="submission" date="2021-02" db="EMBL/GenBank/DDBJ databases">
        <authorList>
            <person name="Nowell W R."/>
        </authorList>
    </citation>
    <scope>NUCLEOTIDE SEQUENCE</scope>
</reference>
<keyword evidence="2 3" id="KW-0802">TPR repeat</keyword>
<dbReference type="PROSITE" id="PS50293">
    <property type="entry name" value="TPR_REGION"/>
    <property type="match status" value="4"/>
</dbReference>
<dbReference type="Gene3D" id="3.90.176.10">
    <property type="entry name" value="Toxin ADP-ribosyltransferase, Chain A, domain 1"/>
    <property type="match status" value="1"/>
</dbReference>
<organism evidence="5 6">
    <name type="scientific">Adineta steineri</name>
    <dbReference type="NCBI Taxonomy" id="433720"/>
    <lineage>
        <taxon>Eukaryota</taxon>
        <taxon>Metazoa</taxon>
        <taxon>Spiralia</taxon>
        <taxon>Gnathifera</taxon>
        <taxon>Rotifera</taxon>
        <taxon>Eurotatoria</taxon>
        <taxon>Bdelloidea</taxon>
        <taxon>Adinetida</taxon>
        <taxon>Adinetidae</taxon>
        <taxon>Adineta</taxon>
    </lineage>
</organism>
<dbReference type="PANTHER" id="PTHR45641:SF1">
    <property type="entry name" value="AAA+ ATPASE DOMAIN-CONTAINING PROTEIN"/>
    <property type="match status" value="1"/>
</dbReference>
<dbReference type="AlphaFoldDB" id="A0A818Q7I1"/>
<evidence type="ECO:0000313" key="6">
    <source>
        <dbReference type="Proteomes" id="UP000663844"/>
    </source>
</evidence>
<dbReference type="Pfam" id="PF13424">
    <property type="entry name" value="TPR_12"/>
    <property type="match status" value="4"/>
</dbReference>
<dbReference type="Proteomes" id="UP000663845">
    <property type="component" value="Unassembled WGS sequence"/>
</dbReference>
<dbReference type="SMART" id="SM00028">
    <property type="entry name" value="TPR"/>
    <property type="match status" value="10"/>
</dbReference>
<comment type="caution">
    <text evidence="5">The sequence shown here is derived from an EMBL/GenBank/DDBJ whole genome shotgun (WGS) entry which is preliminary data.</text>
</comment>
<dbReference type="Pfam" id="PF13374">
    <property type="entry name" value="TPR_10"/>
    <property type="match status" value="1"/>
</dbReference>
<feature type="repeat" description="TPR" evidence="3">
    <location>
        <begin position="586"/>
        <end position="619"/>
    </location>
</feature>
<feature type="repeat" description="TPR" evidence="3">
    <location>
        <begin position="670"/>
        <end position="703"/>
    </location>
</feature>
<dbReference type="EMBL" id="CAJOAZ010000387">
    <property type="protein sequence ID" value="CAF3635084.1"/>
    <property type="molecule type" value="Genomic_DNA"/>
</dbReference>